<evidence type="ECO:0000256" key="2">
    <source>
        <dbReference type="ARBA" id="ARBA00022695"/>
    </source>
</evidence>
<evidence type="ECO:0000259" key="8">
    <source>
        <dbReference type="Pfam" id="PF08335"/>
    </source>
</evidence>
<dbReference type="GO" id="GO:0000820">
    <property type="term" value="P:regulation of glutamine family amino acid metabolic process"/>
    <property type="evidence" value="ECO:0007669"/>
    <property type="project" value="TreeGrafter"/>
</dbReference>
<evidence type="ECO:0000313" key="10">
    <source>
        <dbReference type="Proteomes" id="UP000034883"/>
    </source>
</evidence>
<dbReference type="SUPFAM" id="SSF81593">
    <property type="entry name" value="Nucleotidyltransferase substrate binding subunit/domain"/>
    <property type="match status" value="2"/>
</dbReference>
<dbReference type="GO" id="GO:0005829">
    <property type="term" value="C:cytosol"/>
    <property type="evidence" value="ECO:0007669"/>
    <property type="project" value="TreeGrafter"/>
</dbReference>
<keyword evidence="2 9" id="KW-0548">Nucleotidyltransferase</keyword>
<keyword evidence="5" id="KW-0460">Magnesium</keyword>
<dbReference type="GO" id="GO:0005524">
    <property type="term" value="F:ATP binding"/>
    <property type="evidence" value="ECO:0007669"/>
    <property type="project" value="UniProtKB-KW"/>
</dbReference>
<evidence type="ECO:0000256" key="6">
    <source>
        <dbReference type="ARBA" id="ARBA00023268"/>
    </source>
</evidence>
<dbReference type="KEGG" id="samy:DB32_004773"/>
<dbReference type="InterPro" id="IPR005190">
    <property type="entry name" value="GlnE_rpt_dom"/>
</dbReference>
<keyword evidence="6" id="KW-0511">Multifunctional enzyme</keyword>
<dbReference type="Gene3D" id="1.20.120.330">
    <property type="entry name" value="Nucleotidyltransferases domain 2"/>
    <property type="match status" value="2"/>
</dbReference>
<dbReference type="STRING" id="927083.DB32_004773"/>
<keyword evidence="3" id="KW-0547">Nucleotide-binding</keyword>
<dbReference type="Proteomes" id="UP000034883">
    <property type="component" value="Chromosome"/>
</dbReference>
<gene>
    <name evidence="9" type="ORF">DB32_004773</name>
</gene>
<dbReference type="RefSeq" id="WP_053234856.1">
    <property type="nucleotide sequence ID" value="NZ_CP011125.1"/>
</dbReference>
<proteinExistence type="predicted"/>
<evidence type="ECO:0000259" key="7">
    <source>
        <dbReference type="Pfam" id="PF03710"/>
    </source>
</evidence>
<dbReference type="NCBIfam" id="NF008292">
    <property type="entry name" value="PRK11072.1"/>
    <property type="match status" value="1"/>
</dbReference>
<reference evidence="9 10" key="1">
    <citation type="submission" date="2015-03" db="EMBL/GenBank/DDBJ databases">
        <title>Genome assembly of Sandaracinus amylolyticus DSM 53668.</title>
        <authorList>
            <person name="Sharma G."/>
            <person name="Subramanian S."/>
        </authorList>
    </citation>
    <scope>NUCLEOTIDE SEQUENCE [LARGE SCALE GENOMIC DNA]</scope>
    <source>
        <strain evidence="9 10">DSM 53668</strain>
    </source>
</reference>
<accession>A0A0F6SFV9</accession>
<dbReference type="PANTHER" id="PTHR30621:SF0">
    <property type="entry name" value="BIFUNCTIONAL GLUTAMINE SYNTHETASE ADENYLYLTRANSFERASE_ADENYLYL-REMOVING ENZYME"/>
    <property type="match status" value="1"/>
</dbReference>
<dbReference type="GO" id="GO:0016874">
    <property type="term" value="F:ligase activity"/>
    <property type="evidence" value="ECO:0007669"/>
    <property type="project" value="UniProtKB-KW"/>
</dbReference>
<feature type="domain" description="PII-uridylyltransferase/Glutamine-synthetase adenylyltransferase" evidence="8">
    <location>
        <begin position="827"/>
        <end position="971"/>
    </location>
</feature>
<evidence type="ECO:0000313" key="9">
    <source>
        <dbReference type="EMBL" id="AKF07624.1"/>
    </source>
</evidence>
<feature type="domain" description="Glutamate-ammonia ligase adenylyltransferase repeated" evidence="7">
    <location>
        <begin position="558"/>
        <end position="802"/>
    </location>
</feature>
<dbReference type="GO" id="GO:0008882">
    <property type="term" value="F:[glutamate-ammonia-ligase] adenylyltransferase activity"/>
    <property type="evidence" value="ECO:0007669"/>
    <property type="project" value="InterPro"/>
</dbReference>
<protein>
    <submittedName>
        <fullName evidence="9">Glutamate-ammonia-ligase adenylyltransferase</fullName>
    </submittedName>
</protein>
<dbReference type="EMBL" id="CP011125">
    <property type="protein sequence ID" value="AKF07624.1"/>
    <property type="molecule type" value="Genomic_DNA"/>
</dbReference>
<dbReference type="SUPFAM" id="SSF81301">
    <property type="entry name" value="Nucleotidyltransferase"/>
    <property type="match status" value="2"/>
</dbReference>
<dbReference type="PANTHER" id="PTHR30621">
    <property type="entry name" value="GLUTAMINE SYNTHETASE ADENYLYLTRANSFERASE"/>
    <property type="match status" value="1"/>
</dbReference>
<evidence type="ECO:0000256" key="5">
    <source>
        <dbReference type="ARBA" id="ARBA00022842"/>
    </source>
</evidence>
<feature type="domain" description="PII-uridylyltransferase/Glutamine-synthetase adenylyltransferase" evidence="8">
    <location>
        <begin position="300"/>
        <end position="437"/>
    </location>
</feature>
<dbReference type="InterPro" id="IPR013546">
    <property type="entry name" value="PII_UdlTrfase/GS_AdlTrfase"/>
</dbReference>
<name>A0A0F6SFV9_9BACT</name>
<sequence length="987" mass="107275">MLPLAREIDTPAARAAIDAFAAAGGDASHEGARALVGVLGEHAPALLPLALGDPTLPGDVLRIGLARRARVAALIRQFGAATQGMEDGPELRRAMRRLRHRHIVRIALQEILRLADIDSTSAEMAALAAAACDSALEAAKRTVEKRFGVPVGEGGAPIGLTCLGMGKLGGWELNLGSDVDLCFFYETDDGEVPGDAISVHEHHARTTARCVAAISDVTEDGFCFRVDLRLRPEGTRGPLVNSLASAERYYESWGRTWERAALLRARPIAGDRALGRRLLDALRPFVFRRTVDPGIAREMAQMLERSRRELAVDEARDVKLGRGGIREAEFFVQTLQLVWGGRNPQLQVPGTIQALTRLEAAGLVREREARALAAAWARLRRIEHRIHAWSGYQTHQLPPEGAERARFARSLGYDDDHALERVMREDRARIAELFDSLMPEGTSGRRERTAREEQLEALCDRIASGADVDTVAELVAPLLPVGDPHEAAEHLCRLARRADAPLGPVMRETDPELGPRLLEEVSSVADPMASLRHLAEFFARLRGLSHERRLFEDPLLLRRLVALFGTSVTLSSGLIGHPEELDLLLAPGVVDAREVDALHAEVDALIARDDEVDAEAVVAAMRRAKRGATLRAGLALAAGELALDDCMRVLTLTAERQIRAAVALATRESIARFGPPAIGANGERASLVVVAMGKLGARELGFGGDLDLIFLYDEDGDTEGARSIGHAELFSRIAQRTVRVLSQPDGEGPGYATDTRLRPSGAQGTLVVSLASFDRYHHENAAPWERQALLRARPIAGEPALCEAVRARIAAITVGGEPPPPPEALAEMRARIQTELAGESRDRYHPKLGFGGLVDVEFLAQWLQMEQRLRTEPEAVPTTPGLVAALASAGRISRADADALIEGFAFLRAIEQTLKLLDETREPVLRPGSRTAEQLARRLGIRERDGHDPARVLTSSYQRTVEEIRAVFERVIAPVPAPSPWSAEASA</sequence>
<evidence type="ECO:0000256" key="3">
    <source>
        <dbReference type="ARBA" id="ARBA00022741"/>
    </source>
</evidence>
<organism evidence="9 10">
    <name type="scientific">Sandaracinus amylolyticus</name>
    <dbReference type="NCBI Taxonomy" id="927083"/>
    <lineage>
        <taxon>Bacteria</taxon>
        <taxon>Pseudomonadati</taxon>
        <taxon>Myxococcota</taxon>
        <taxon>Polyangia</taxon>
        <taxon>Polyangiales</taxon>
        <taxon>Sandaracinaceae</taxon>
        <taxon>Sandaracinus</taxon>
    </lineage>
</organism>
<evidence type="ECO:0000256" key="1">
    <source>
        <dbReference type="ARBA" id="ARBA00022679"/>
    </source>
</evidence>
<keyword evidence="1 9" id="KW-0808">Transferase</keyword>
<dbReference type="InterPro" id="IPR043519">
    <property type="entry name" value="NT_sf"/>
</dbReference>
<dbReference type="CDD" id="cd05401">
    <property type="entry name" value="NT_GlnE_GlnD_like"/>
    <property type="match status" value="2"/>
</dbReference>
<evidence type="ECO:0000256" key="4">
    <source>
        <dbReference type="ARBA" id="ARBA00022840"/>
    </source>
</evidence>
<dbReference type="Pfam" id="PF08335">
    <property type="entry name" value="GlnD_UR_UTase"/>
    <property type="match status" value="2"/>
</dbReference>
<feature type="domain" description="Glutamate-ammonia ligase adenylyltransferase repeated" evidence="7">
    <location>
        <begin position="77"/>
        <end position="279"/>
    </location>
</feature>
<dbReference type="InterPro" id="IPR023057">
    <property type="entry name" value="GlnE"/>
</dbReference>
<keyword evidence="4" id="KW-0067">ATP-binding</keyword>
<keyword evidence="10" id="KW-1185">Reference proteome</keyword>
<dbReference type="Gene3D" id="3.30.460.10">
    <property type="entry name" value="Beta Polymerase, domain 2"/>
    <property type="match status" value="2"/>
</dbReference>
<keyword evidence="9" id="KW-0436">Ligase</keyword>
<dbReference type="AlphaFoldDB" id="A0A0F6SFV9"/>
<dbReference type="Pfam" id="PF03710">
    <property type="entry name" value="GlnE"/>
    <property type="match status" value="2"/>
</dbReference>